<accession>A0A2T4MZK8</accession>
<evidence type="ECO:0000259" key="4">
    <source>
        <dbReference type="PROSITE" id="PS51462"/>
    </source>
</evidence>
<comment type="caution">
    <text evidence="5">The sequence shown here is derived from an EMBL/GenBank/DDBJ whole genome shotgun (WGS) entry which is preliminary data.</text>
</comment>
<sequence>MQEGSKKLSCGILIVDANKNILMLHATGQSFWDLPKGTQDEGESTIETAVREVEEETGIKVDPSKCIELGWYEYNKFKDLFLFLLPVDEVDLSQLKCDSYFINGNGEELPEADAFKMIPIEKASSFMCQSMSRLYNSCLERDINIMLDRFKKAA</sequence>
<dbReference type="GO" id="GO:0006167">
    <property type="term" value="P:AMP biosynthetic process"/>
    <property type="evidence" value="ECO:0007669"/>
    <property type="project" value="TreeGrafter"/>
</dbReference>
<dbReference type="InterPro" id="IPR000086">
    <property type="entry name" value="NUDIX_hydrolase_dom"/>
</dbReference>
<dbReference type="InterPro" id="IPR020476">
    <property type="entry name" value="Nudix_hydrolase"/>
</dbReference>
<comment type="similarity">
    <text evidence="3">Belongs to the Nudix hydrolase family.</text>
</comment>
<evidence type="ECO:0000313" key="6">
    <source>
        <dbReference type="Proteomes" id="UP000241986"/>
    </source>
</evidence>
<evidence type="ECO:0000256" key="2">
    <source>
        <dbReference type="ARBA" id="ARBA00022801"/>
    </source>
</evidence>
<dbReference type="InterPro" id="IPR051325">
    <property type="entry name" value="Nudix_hydrolase_domain"/>
</dbReference>
<reference evidence="5 6" key="1">
    <citation type="submission" date="2018-03" db="EMBL/GenBank/DDBJ databases">
        <title>Aeromonas veronii whole genome sequencing and analysis.</title>
        <authorList>
            <person name="Xie H."/>
            <person name="Liu T."/>
            <person name="Wang K."/>
        </authorList>
    </citation>
    <scope>NUCLEOTIDE SEQUENCE [LARGE SCALE GENOMIC DNA]</scope>
    <source>
        <strain evidence="5 6">XH.VA.1</strain>
    </source>
</reference>
<keyword evidence="2 3" id="KW-0378">Hydrolase</keyword>
<dbReference type="SUPFAM" id="SSF55811">
    <property type="entry name" value="Nudix"/>
    <property type="match status" value="1"/>
</dbReference>
<dbReference type="InterPro" id="IPR015797">
    <property type="entry name" value="NUDIX_hydrolase-like_dom_sf"/>
</dbReference>
<dbReference type="EMBL" id="PZKL01000037">
    <property type="protein sequence ID" value="PTH79997.1"/>
    <property type="molecule type" value="Genomic_DNA"/>
</dbReference>
<feature type="domain" description="Nudix hydrolase" evidence="4">
    <location>
        <begin position="5"/>
        <end position="141"/>
    </location>
</feature>
<organism evidence="5 6">
    <name type="scientific">Aeromonas veronii</name>
    <dbReference type="NCBI Taxonomy" id="654"/>
    <lineage>
        <taxon>Bacteria</taxon>
        <taxon>Pseudomonadati</taxon>
        <taxon>Pseudomonadota</taxon>
        <taxon>Gammaproteobacteria</taxon>
        <taxon>Aeromonadales</taxon>
        <taxon>Aeromonadaceae</taxon>
        <taxon>Aeromonas</taxon>
    </lineage>
</organism>
<dbReference type="PANTHER" id="PTHR21340">
    <property type="entry name" value="DIADENOSINE 5,5-P1,P4-TETRAPHOSPHATE PYROPHOSPHOHYDROLASE MUTT"/>
    <property type="match status" value="1"/>
</dbReference>
<dbReference type="Pfam" id="PF00293">
    <property type="entry name" value="NUDIX"/>
    <property type="match status" value="1"/>
</dbReference>
<evidence type="ECO:0000256" key="1">
    <source>
        <dbReference type="ARBA" id="ARBA00001946"/>
    </source>
</evidence>
<dbReference type="Proteomes" id="UP000241986">
    <property type="component" value="Unassembled WGS sequence"/>
</dbReference>
<proteinExistence type="inferred from homology"/>
<protein>
    <submittedName>
        <fullName evidence="5">NUDIX hydrolase</fullName>
    </submittedName>
</protein>
<dbReference type="RefSeq" id="WP_107683879.1">
    <property type="nucleotide sequence ID" value="NZ_PZKL01000037.1"/>
</dbReference>
<dbReference type="AlphaFoldDB" id="A0A2T4MZK8"/>
<comment type="cofactor">
    <cofactor evidence="1">
        <name>Mg(2+)</name>
        <dbReference type="ChEBI" id="CHEBI:18420"/>
    </cofactor>
</comment>
<name>A0A2T4MZK8_AERVE</name>
<dbReference type="GO" id="GO:0006754">
    <property type="term" value="P:ATP biosynthetic process"/>
    <property type="evidence" value="ECO:0007669"/>
    <property type="project" value="TreeGrafter"/>
</dbReference>
<dbReference type="PRINTS" id="PR00502">
    <property type="entry name" value="NUDIXFAMILY"/>
</dbReference>
<dbReference type="PANTHER" id="PTHR21340:SF0">
    <property type="entry name" value="BIS(5'-NUCLEOSYL)-TETRAPHOSPHATASE [ASYMMETRICAL]"/>
    <property type="match status" value="1"/>
</dbReference>
<evidence type="ECO:0000256" key="3">
    <source>
        <dbReference type="RuleBase" id="RU003476"/>
    </source>
</evidence>
<dbReference type="PROSITE" id="PS00893">
    <property type="entry name" value="NUDIX_BOX"/>
    <property type="match status" value="1"/>
</dbReference>
<evidence type="ECO:0000313" key="5">
    <source>
        <dbReference type="EMBL" id="PTH79997.1"/>
    </source>
</evidence>
<dbReference type="InterPro" id="IPR020084">
    <property type="entry name" value="NUDIX_hydrolase_CS"/>
</dbReference>
<dbReference type="Gene3D" id="3.90.79.10">
    <property type="entry name" value="Nucleoside Triphosphate Pyrophosphohydrolase"/>
    <property type="match status" value="1"/>
</dbReference>
<gene>
    <name evidence="5" type="ORF">DAA48_15650</name>
</gene>
<dbReference type="GO" id="GO:0004081">
    <property type="term" value="F:bis(5'-nucleosyl)-tetraphosphatase (asymmetrical) activity"/>
    <property type="evidence" value="ECO:0007669"/>
    <property type="project" value="TreeGrafter"/>
</dbReference>
<dbReference type="PROSITE" id="PS51462">
    <property type="entry name" value="NUDIX"/>
    <property type="match status" value="1"/>
</dbReference>